<evidence type="ECO:0000256" key="2">
    <source>
        <dbReference type="PIRSR" id="PIRSR613078-2"/>
    </source>
</evidence>
<dbReference type="PROSITE" id="PS00175">
    <property type="entry name" value="PG_MUTASE"/>
    <property type="match status" value="1"/>
</dbReference>
<dbReference type="InterPro" id="IPR052765">
    <property type="entry name" value="PGM-Related"/>
</dbReference>
<dbReference type="AlphaFoldDB" id="A0A7K1FGG8"/>
<feature type="binding site" evidence="2">
    <location>
        <position position="63"/>
    </location>
    <ligand>
        <name>substrate</name>
    </ligand>
</feature>
<dbReference type="InterPro" id="IPR001345">
    <property type="entry name" value="PG/BPGM_mutase_AS"/>
</dbReference>
<protein>
    <submittedName>
        <fullName evidence="3">Histidine phosphatase family protein</fullName>
    </submittedName>
</protein>
<reference evidence="3 4" key="1">
    <citation type="submission" date="2019-11" db="EMBL/GenBank/DDBJ databases">
        <authorList>
            <person name="Jiang L.-Q."/>
        </authorList>
    </citation>
    <scope>NUCLEOTIDE SEQUENCE [LARGE SCALE GENOMIC DNA]</scope>
    <source>
        <strain evidence="3 4">YIM 132087</strain>
    </source>
</reference>
<keyword evidence="4" id="KW-1185">Reference proteome</keyword>
<name>A0A7K1FGG8_9ACTN</name>
<dbReference type="EMBL" id="WLYK01000001">
    <property type="protein sequence ID" value="MTD12579.1"/>
    <property type="molecule type" value="Genomic_DNA"/>
</dbReference>
<dbReference type="Pfam" id="PF00300">
    <property type="entry name" value="His_Phos_1"/>
    <property type="match status" value="1"/>
</dbReference>
<accession>A0A7K1FGG8</accession>
<dbReference type="RefSeq" id="WP_154766622.1">
    <property type="nucleotide sequence ID" value="NZ_WLYK01000001.1"/>
</dbReference>
<dbReference type="InterPro" id="IPR029033">
    <property type="entry name" value="His_PPase_superfam"/>
</dbReference>
<dbReference type="GO" id="GO:0003824">
    <property type="term" value="F:catalytic activity"/>
    <property type="evidence" value="ECO:0007669"/>
    <property type="project" value="InterPro"/>
</dbReference>
<dbReference type="SMART" id="SM00855">
    <property type="entry name" value="PGAM"/>
    <property type="match status" value="1"/>
</dbReference>
<dbReference type="Gene3D" id="3.40.50.1240">
    <property type="entry name" value="Phosphoglycerate mutase-like"/>
    <property type="match status" value="1"/>
</dbReference>
<feature type="active site" description="Tele-phosphohistidine intermediate" evidence="1">
    <location>
        <position position="8"/>
    </location>
</feature>
<organism evidence="3 4">
    <name type="scientific">Nakamurella alba</name>
    <dbReference type="NCBI Taxonomy" id="2665158"/>
    <lineage>
        <taxon>Bacteria</taxon>
        <taxon>Bacillati</taxon>
        <taxon>Actinomycetota</taxon>
        <taxon>Actinomycetes</taxon>
        <taxon>Nakamurellales</taxon>
        <taxon>Nakamurellaceae</taxon>
        <taxon>Nakamurella</taxon>
    </lineage>
</organism>
<evidence type="ECO:0000256" key="1">
    <source>
        <dbReference type="PIRSR" id="PIRSR613078-1"/>
    </source>
</evidence>
<gene>
    <name evidence="3" type="ORF">GIS00_01295</name>
</gene>
<proteinExistence type="predicted"/>
<dbReference type="CDD" id="cd07067">
    <property type="entry name" value="HP_PGM_like"/>
    <property type="match status" value="1"/>
</dbReference>
<dbReference type="Proteomes" id="UP000460221">
    <property type="component" value="Unassembled WGS sequence"/>
</dbReference>
<evidence type="ECO:0000313" key="3">
    <source>
        <dbReference type="EMBL" id="MTD12579.1"/>
    </source>
</evidence>
<evidence type="ECO:0000313" key="4">
    <source>
        <dbReference type="Proteomes" id="UP000460221"/>
    </source>
</evidence>
<comment type="caution">
    <text evidence="3">The sequence shown here is derived from an EMBL/GenBank/DDBJ whole genome shotgun (WGS) entry which is preliminary data.</text>
</comment>
<dbReference type="InterPro" id="IPR013078">
    <property type="entry name" value="His_Pase_superF_clade-1"/>
</dbReference>
<dbReference type="PANTHER" id="PTHR46192">
    <property type="entry name" value="BROAD-RANGE ACID PHOSPHATASE DET1"/>
    <property type="match status" value="1"/>
</dbReference>
<feature type="active site" description="Proton donor/acceptor" evidence="1">
    <location>
        <position position="88"/>
    </location>
</feature>
<dbReference type="SUPFAM" id="SSF53254">
    <property type="entry name" value="Phosphoglycerate mutase-like"/>
    <property type="match status" value="1"/>
</dbReference>
<feature type="binding site" evidence="2">
    <location>
        <begin position="7"/>
        <end position="14"/>
    </location>
    <ligand>
        <name>substrate</name>
    </ligand>
</feature>
<sequence length="214" mass="24661">MRLILLRHGESEGNVDETLFCSVPDHAMVLTDRGREQSERAGIRLGEVIGDDPIDVYVSPYRRTWQTWELLGLQDRTRRIREEPRLREQDWGNLQDPAWQQAQKAERNSFGHFYYRLRSGESGADVFDRLSGFFDGLLGPHAVWPRGADGTGYRPGETVVLVTHGLAMRLACMALMGWTVEQFESLSNPGNGDFRIVTRHRDGWELDRPFDTWR</sequence>